<keyword evidence="3" id="KW-1185">Reference proteome</keyword>
<keyword evidence="1" id="KW-0472">Membrane</keyword>
<protein>
    <submittedName>
        <fullName evidence="2">Unnamed protein product</fullName>
    </submittedName>
</protein>
<evidence type="ECO:0000313" key="3">
    <source>
        <dbReference type="Proteomes" id="UP001165083"/>
    </source>
</evidence>
<name>A0A9W6WMA3_9STRA</name>
<keyword evidence="1" id="KW-0812">Transmembrane</keyword>
<evidence type="ECO:0000256" key="1">
    <source>
        <dbReference type="SAM" id="Phobius"/>
    </source>
</evidence>
<accession>A0A9W6WMA3</accession>
<dbReference type="OrthoDB" id="126648at2759"/>
<reference evidence="2" key="1">
    <citation type="submission" date="2023-04" db="EMBL/GenBank/DDBJ databases">
        <title>Phytophthora lilii NBRC 32176.</title>
        <authorList>
            <person name="Ichikawa N."/>
            <person name="Sato H."/>
            <person name="Tonouchi N."/>
        </authorList>
    </citation>
    <scope>NUCLEOTIDE SEQUENCE</scope>
    <source>
        <strain evidence="2">NBRC 32176</strain>
    </source>
</reference>
<evidence type="ECO:0000313" key="2">
    <source>
        <dbReference type="EMBL" id="GMF09832.1"/>
    </source>
</evidence>
<feature type="transmembrane region" description="Helical" evidence="1">
    <location>
        <begin position="13"/>
        <end position="33"/>
    </location>
</feature>
<dbReference type="AlphaFoldDB" id="A0A9W6WMA3"/>
<organism evidence="2 3">
    <name type="scientific">Phytophthora lilii</name>
    <dbReference type="NCBI Taxonomy" id="2077276"/>
    <lineage>
        <taxon>Eukaryota</taxon>
        <taxon>Sar</taxon>
        <taxon>Stramenopiles</taxon>
        <taxon>Oomycota</taxon>
        <taxon>Peronosporomycetes</taxon>
        <taxon>Peronosporales</taxon>
        <taxon>Peronosporaceae</taxon>
        <taxon>Phytophthora</taxon>
    </lineage>
</organism>
<dbReference type="EMBL" id="BSXW01000020">
    <property type="protein sequence ID" value="GMF09832.1"/>
    <property type="molecule type" value="Genomic_DNA"/>
</dbReference>
<proteinExistence type="predicted"/>
<feature type="transmembrane region" description="Helical" evidence="1">
    <location>
        <begin position="93"/>
        <end position="117"/>
    </location>
</feature>
<dbReference type="Proteomes" id="UP001165083">
    <property type="component" value="Unassembled WGS sequence"/>
</dbReference>
<gene>
    <name evidence="2" type="ORF">Plil01_000070100</name>
</gene>
<comment type="caution">
    <text evidence="2">The sequence shown here is derived from an EMBL/GenBank/DDBJ whole genome shotgun (WGS) entry which is preliminary data.</text>
</comment>
<sequence length="179" mass="19944">MYSTPPVKCQPDYLRWCVRGNAVVFVISVLTVFPEPFGLLIFGPPDVWVIAACFAYIVGPRLRDDASLWMGVKQQIDVLLSSVPHIYLSNVHIGFVSFTGASQMIFIVVLPIVRLIAKNRISRTLKTHDDMKPEAVIFTVEVFHALYISNALQIATSWGLTAVVMVLDLGSSGYQCWIL</sequence>
<keyword evidence="1" id="KW-1133">Transmembrane helix</keyword>